<protein>
    <submittedName>
        <fullName evidence="6">Phage tail sheath protein</fullName>
    </submittedName>
</protein>
<organism evidence="6 7">
    <name type="scientific">Caloranaerobacter azorensis</name>
    <dbReference type="NCBI Taxonomy" id="116090"/>
    <lineage>
        <taxon>Bacteria</taxon>
        <taxon>Bacillati</taxon>
        <taxon>Bacillota</taxon>
        <taxon>Tissierellia</taxon>
        <taxon>Tissierellales</taxon>
        <taxon>Thermohalobacteraceae</taxon>
        <taxon>Caloranaerobacter</taxon>
    </lineage>
</organism>
<dbReference type="Proteomes" id="UP000464452">
    <property type="component" value="Chromosome"/>
</dbReference>
<dbReference type="Gene3D" id="3.30.1370.220">
    <property type="match status" value="1"/>
</dbReference>
<dbReference type="InterPro" id="IPR035326">
    <property type="entry name" value="Beta_sandwich_Seath"/>
</dbReference>
<dbReference type="Pfam" id="PF17482">
    <property type="entry name" value="Phage_sheath_1C"/>
    <property type="match status" value="1"/>
</dbReference>
<dbReference type="Gene3D" id="3.40.50.11790">
    <property type="match status" value="1"/>
</dbReference>
<dbReference type="InterPro" id="IPR054564">
    <property type="entry name" value="Gp18_domIII_N"/>
</dbReference>
<dbReference type="Gene3D" id="3.30.1490.360">
    <property type="match status" value="1"/>
</dbReference>
<comment type="similarity">
    <text evidence="1">Belongs to the myoviridae tail sheath protein family.</text>
</comment>
<evidence type="ECO:0000259" key="4">
    <source>
        <dbReference type="Pfam" id="PF17482"/>
    </source>
</evidence>
<dbReference type="InterPro" id="IPR020287">
    <property type="entry name" value="Tail_sheath_C"/>
</dbReference>
<gene>
    <name evidence="6" type="ORF">G3A45_01515</name>
</gene>
<accession>A0A6P1YA92</accession>
<dbReference type="Gene3D" id="3.30.360.90">
    <property type="match status" value="1"/>
</dbReference>
<feature type="domain" description="Tail sheath protein subtilisin-like" evidence="2">
    <location>
        <begin position="189"/>
        <end position="335"/>
    </location>
</feature>
<evidence type="ECO:0000259" key="5">
    <source>
        <dbReference type="Pfam" id="PF22671"/>
    </source>
</evidence>
<evidence type="ECO:0000313" key="7">
    <source>
        <dbReference type="Proteomes" id="UP000464452"/>
    </source>
</evidence>
<feature type="domain" description="Tail sheath protein C-terminal" evidence="4">
    <location>
        <begin position="343"/>
        <end position="440"/>
    </location>
</feature>
<dbReference type="Pfam" id="PF04984">
    <property type="entry name" value="Phage_sheath_1"/>
    <property type="match status" value="1"/>
</dbReference>
<evidence type="ECO:0000259" key="3">
    <source>
        <dbReference type="Pfam" id="PF17481"/>
    </source>
</evidence>
<evidence type="ECO:0000259" key="2">
    <source>
        <dbReference type="Pfam" id="PF04984"/>
    </source>
</evidence>
<feature type="domain" description="Phage tail sheath protein-like beta-sandwich" evidence="3">
    <location>
        <begin position="100"/>
        <end position="187"/>
    </location>
</feature>
<dbReference type="Pfam" id="PF17481">
    <property type="entry name" value="Phage_sheath_domII"/>
    <property type="match status" value="1"/>
</dbReference>
<name>A0A6P1YA92_9FIRM</name>
<dbReference type="KEGG" id="cazo:G3A45_01515"/>
<feature type="domain" description="Tail sheath protein Gp18-like" evidence="5">
    <location>
        <begin position="34"/>
        <end position="98"/>
    </location>
</feature>
<dbReference type="AlphaFoldDB" id="A0A6P1YA92"/>
<dbReference type="RefSeq" id="WP_163234281.1">
    <property type="nucleotide sequence ID" value="NZ_CP048617.1"/>
</dbReference>
<dbReference type="Pfam" id="PF22671">
    <property type="entry name" value="Gp18_domIII_N"/>
    <property type="match status" value="1"/>
</dbReference>
<evidence type="ECO:0000313" key="6">
    <source>
        <dbReference type="EMBL" id="QIB26101.1"/>
    </source>
</evidence>
<sequence>MAGGKFNPLMNKIRPGTYINFESAKIDIMKLAERGTVLIPLLNASWGPAKEFITITQDAPNRQFEKLGYNVYDNDPANNMLLIREALKKAMKVIVYRVTDGQKATATVAPLKVTAKYSGTRGNDLRFVITDNPLGGKDFTLYLGNEKILEQTGITNVEDLEANDWVDFSGTGALANTAGTNLTNGNNGTQTNADITQFLDDSEMVNWNCMAFPITDPTLQTALKTKIKYFRDGAGKYVKAAAPNFPANYEGIINVTNSVKLRDGTSLTTAQATAYVAALDASAANNQSNTYEKYDGAVDVIGKKTNEEAKEAISNGEYFFSVVENDVVVEYDINSLTDFNPPKSKSYSKNRVIRVFDTFAEALQKNFPPNKYDNNPTGWDIMEGLGKRLLTIFEEGNAIKNVDLDNDFLVDRSKSAGDETYFIVGLEPVDSAEKLYFTIKTK</sequence>
<reference evidence="6 7" key="1">
    <citation type="submission" date="2020-02" db="EMBL/GenBank/DDBJ databases">
        <title>Thermophilic hydrogen producing bacteria, Caloranaerobacter azorensis.</title>
        <authorList>
            <person name="Baek K."/>
        </authorList>
    </citation>
    <scope>NUCLEOTIDE SEQUENCE [LARGE SCALE GENOMIC DNA]</scope>
    <source>
        <strain evidence="6 7">T3-1</strain>
    </source>
</reference>
<proteinExistence type="inferred from homology"/>
<dbReference type="EMBL" id="CP048617">
    <property type="protein sequence ID" value="QIB26101.1"/>
    <property type="molecule type" value="Genomic_DNA"/>
</dbReference>
<dbReference type="Gene3D" id="2.60.40.4290">
    <property type="match status" value="1"/>
</dbReference>
<evidence type="ECO:0000256" key="1">
    <source>
        <dbReference type="ARBA" id="ARBA00008005"/>
    </source>
</evidence>
<dbReference type="InterPro" id="IPR035089">
    <property type="entry name" value="Phage_sheath_subtilisin"/>
</dbReference>